<accession>E5A7F6</accession>
<gene>
    <name evidence="2" type="ORF">LEMA_P087900.1</name>
</gene>
<dbReference type="InParanoid" id="E5A7F6"/>
<feature type="region of interest" description="Disordered" evidence="1">
    <location>
        <begin position="1"/>
        <end position="25"/>
    </location>
</feature>
<dbReference type="EMBL" id="FP929136">
    <property type="protein sequence ID" value="CBX99551.1"/>
    <property type="molecule type" value="Genomic_DNA"/>
</dbReference>
<reference evidence="3" key="1">
    <citation type="journal article" date="2011" name="Nat. Commun.">
        <title>Effector diversification within compartments of the Leptosphaeria maculans genome affected by Repeat-Induced Point mutations.</title>
        <authorList>
            <person name="Rouxel T."/>
            <person name="Grandaubert J."/>
            <person name="Hane J.K."/>
            <person name="Hoede C."/>
            <person name="van de Wouw A.P."/>
            <person name="Couloux A."/>
            <person name="Dominguez V."/>
            <person name="Anthouard V."/>
            <person name="Bally P."/>
            <person name="Bourras S."/>
            <person name="Cozijnsen A.J."/>
            <person name="Ciuffetti L.M."/>
            <person name="Degrave A."/>
            <person name="Dilmaghani A."/>
            <person name="Duret L."/>
            <person name="Fudal I."/>
            <person name="Goodwin S.B."/>
            <person name="Gout L."/>
            <person name="Glaser N."/>
            <person name="Linglin J."/>
            <person name="Kema G.H.J."/>
            <person name="Lapalu N."/>
            <person name="Lawrence C.B."/>
            <person name="May K."/>
            <person name="Meyer M."/>
            <person name="Ollivier B."/>
            <person name="Poulain J."/>
            <person name="Schoch C.L."/>
            <person name="Simon A."/>
            <person name="Spatafora J.W."/>
            <person name="Stachowiak A."/>
            <person name="Turgeon B.G."/>
            <person name="Tyler B.M."/>
            <person name="Vincent D."/>
            <person name="Weissenbach J."/>
            <person name="Amselem J."/>
            <person name="Quesneville H."/>
            <person name="Oliver R.P."/>
            <person name="Wincker P."/>
            <person name="Balesdent M.-H."/>
            <person name="Howlett B.J."/>
        </authorList>
    </citation>
    <scope>NUCLEOTIDE SEQUENCE [LARGE SCALE GENOMIC DNA]</scope>
    <source>
        <strain evidence="3">JN3 / isolate v23.1.3 / race Av1-4-5-6-7-8</strain>
    </source>
</reference>
<dbReference type="AlphaFoldDB" id="E5A7F6"/>
<name>E5A7F6_LEPMJ</name>
<protein>
    <submittedName>
        <fullName evidence="2">Uncharacterized protein</fullName>
    </submittedName>
</protein>
<dbReference type="HOGENOM" id="CLU_1482241_0_0_1"/>
<organism evidence="2 3">
    <name type="scientific">Leptosphaeria maculans (strain JN3 / isolate v23.1.3 / race Av1-4-5-6-7-8)</name>
    <name type="common">Blackleg fungus</name>
    <name type="synonym">Phoma lingam</name>
    <dbReference type="NCBI Taxonomy" id="985895"/>
    <lineage>
        <taxon>Eukaryota</taxon>
        <taxon>Fungi</taxon>
        <taxon>Dikarya</taxon>
        <taxon>Ascomycota</taxon>
        <taxon>Pezizomycotina</taxon>
        <taxon>Dothideomycetes</taxon>
        <taxon>Pleosporomycetidae</taxon>
        <taxon>Pleosporales</taxon>
        <taxon>Pleosporineae</taxon>
        <taxon>Leptosphaeriaceae</taxon>
        <taxon>Plenodomus</taxon>
        <taxon>Plenodomus lingam/Leptosphaeria maculans species complex</taxon>
    </lineage>
</organism>
<sequence>MARPTGHERRDSSIQSCPTGQSVDPQKICKIPVYGLRTPDGPKGSLPPEEDNVPRIIRYDARKGRLLSSEISAYKVRSTFRRHFLPSGKRDMWESGTRYCWCEVVLAQFQAQQASVSAGHGPTEAGSCFVSSPFPRIVGRSGVGGSARPHTEGGGKWRFHLGYKCHVEAIVSLRSVLSLDSL</sequence>
<evidence type="ECO:0000313" key="2">
    <source>
        <dbReference type="EMBL" id="CBX99551.1"/>
    </source>
</evidence>
<dbReference type="Proteomes" id="UP000002668">
    <property type="component" value="Genome"/>
</dbReference>
<dbReference type="VEuPathDB" id="FungiDB:LEMA_P087900.1"/>
<feature type="compositionally biased region" description="Polar residues" evidence="1">
    <location>
        <begin position="13"/>
        <end position="24"/>
    </location>
</feature>
<dbReference type="GeneID" id="13289281"/>
<evidence type="ECO:0000256" key="1">
    <source>
        <dbReference type="SAM" id="MobiDB-lite"/>
    </source>
</evidence>
<keyword evidence="3" id="KW-1185">Reference proteome</keyword>
<evidence type="ECO:0000313" key="3">
    <source>
        <dbReference type="Proteomes" id="UP000002668"/>
    </source>
</evidence>
<feature type="compositionally biased region" description="Basic and acidic residues" evidence="1">
    <location>
        <begin position="1"/>
        <end position="12"/>
    </location>
</feature>
<proteinExistence type="predicted"/>